<dbReference type="InterPro" id="IPR050600">
    <property type="entry name" value="SETD3_SETD6_MTase"/>
</dbReference>
<dbReference type="InterPro" id="IPR046341">
    <property type="entry name" value="SET_dom_sf"/>
</dbReference>
<keyword evidence="4" id="KW-1185">Reference proteome</keyword>
<name>A0ABR1L3Q6_9PEZI</name>
<dbReference type="SUPFAM" id="SSF82199">
    <property type="entry name" value="SET domain"/>
    <property type="match status" value="1"/>
</dbReference>
<dbReference type="PANTHER" id="PTHR13271">
    <property type="entry name" value="UNCHARACTERIZED PUTATIVE METHYLTRANSFERASE"/>
    <property type="match status" value="1"/>
</dbReference>
<proteinExistence type="predicted"/>
<feature type="coiled-coil region" evidence="1">
    <location>
        <begin position="426"/>
        <end position="453"/>
    </location>
</feature>
<reference evidence="3 4" key="1">
    <citation type="submission" date="2024-04" db="EMBL/GenBank/DDBJ databases">
        <title>Phyllosticta paracitricarpa is synonymous to the EU quarantine fungus P. citricarpa based on phylogenomic analyses.</title>
        <authorList>
            <consortium name="Lawrence Berkeley National Laboratory"/>
            <person name="Van Ingen-Buijs V.A."/>
            <person name="Van Westerhoven A.C."/>
            <person name="Haridas S."/>
            <person name="Skiadas P."/>
            <person name="Martin F."/>
            <person name="Groenewald J.Z."/>
            <person name="Crous P.W."/>
            <person name="Seidl M.F."/>
        </authorList>
    </citation>
    <scope>NUCLEOTIDE SEQUENCE [LARGE SCALE GENOMIC DNA]</scope>
    <source>
        <strain evidence="3 4">CBS 122670</strain>
    </source>
</reference>
<comment type="caution">
    <text evidence="3">The sequence shown here is derived from an EMBL/GenBank/DDBJ whole genome shotgun (WGS) entry which is preliminary data.</text>
</comment>
<dbReference type="InterPro" id="IPR001214">
    <property type="entry name" value="SET_dom"/>
</dbReference>
<evidence type="ECO:0000256" key="1">
    <source>
        <dbReference type="SAM" id="Coils"/>
    </source>
</evidence>
<protein>
    <recommendedName>
        <fullName evidence="2">SET domain-containing protein</fullName>
    </recommendedName>
</protein>
<dbReference type="Proteomes" id="UP001365128">
    <property type="component" value="Unassembled WGS sequence"/>
</dbReference>
<dbReference type="Gene3D" id="3.90.1410.10">
    <property type="entry name" value="set domain protein methyltransferase, domain 1"/>
    <property type="match status" value="1"/>
</dbReference>
<organism evidence="3 4">
    <name type="scientific">Phyllosticta citricarpa</name>
    <dbReference type="NCBI Taxonomy" id="55181"/>
    <lineage>
        <taxon>Eukaryota</taxon>
        <taxon>Fungi</taxon>
        <taxon>Dikarya</taxon>
        <taxon>Ascomycota</taxon>
        <taxon>Pezizomycotina</taxon>
        <taxon>Dothideomycetes</taxon>
        <taxon>Dothideomycetes incertae sedis</taxon>
        <taxon>Botryosphaeriales</taxon>
        <taxon>Phyllostictaceae</taxon>
        <taxon>Phyllosticta</taxon>
    </lineage>
</organism>
<keyword evidence="1" id="KW-0175">Coiled coil</keyword>
<dbReference type="PROSITE" id="PS50280">
    <property type="entry name" value="SET"/>
    <property type="match status" value="1"/>
</dbReference>
<evidence type="ECO:0000259" key="2">
    <source>
        <dbReference type="PROSITE" id="PS50280"/>
    </source>
</evidence>
<feature type="domain" description="SET" evidence="2">
    <location>
        <begin position="27"/>
        <end position="251"/>
    </location>
</feature>
<dbReference type="PANTHER" id="PTHR13271:SF147">
    <property type="entry name" value="PROTEIN-LYSINE N-METHYLTRANSFERASE EFM1-RELATED"/>
    <property type="match status" value="1"/>
</dbReference>
<dbReference type="EMBL" id="JBBPDW010000076">
    <property type="protein sequence ID" value="KAK7529339.1"/>
    <property type="molecule type" value="Genomic_DNA"/>
</dbReference>
<sequence>MMDPKVTKKDIDGLLDWFVKHGGSVHPSVRFSQDSAGGISAFATEDIPEPPPGGTQICACPPELQLSSIQAPKSLHGFLPEHVLSNIALVQEVLREESHWDPYLKCLPKASQLTTPIYFKEEKNEDALLERRNDTAWLLGTNLGQAWREREFQWKREFDHSRRVMEQRGVSIAGYSWELFKWAGTIFTSRCFPSDPGTNKEHRQARVLMPVVDLLNHKFPTKVNWFFDRGTFQLNSEEPLVQGQEIFNNYGGKGNEELLNGYGFCIPNNPCDAVAIRFGRLPPPVVQEIERLLGEWDSSKVHYLRGRSFYGGLYPVSLAHHPKVTETESGIPQAIWTVFEVIKRFEDGQSALMRGRPLWRKLVSARCALLQNLSTKYNEIDKYNKYLPPEPLNDKQRYAKMYRDGQMTILRENVEQLQDLLLRENFITLEEALQALRAERDELEHSWEVLARDAFGTKIPRKIREAGFETEAWMLWLCAAWICADDDAKSNPSRPSRIRVWIDELLESHPYDSDRLIASQPFDGVHAMCERHPIFQQFNSRWDVWADERVSLTMMEWASRTAEAEARMLSLRPHHEKAWKKMICMKEI</sequence>
<evidence type="ECO:0000313" key="3">
    <source>
        <dbReference type="EMBL" id="KAK7529339.1"/>
    </source>
</evidence>
<accession>A0ABR1L3Q6</accession>
<evidence type="ECO:0000313" key="4">
    <source>
        <dbReference type="Proteomes" id="UP001365128"/>
    </source>
</evidence>
<gene>
    <name evidence="3" type="ORF">IWX46DRAFT_434614</name>
</gene>